<dbReference type="EMBL" id="JBHRTK010000013">
    <property type="protein sequence ID" value="MFC3207378.1"/>
    <property type="molecule type" value="Genomic_DNA"/>
</dbReference>
<comment type="caution">
    <text evidence="2">The sequence shown here is derived from an EMBL/GenBank/DDBJ whole genome shotgun (WGS) entry which is preliminary data.</text>
</comment>
<proteinExistence type="predicted"/>
<accession>A0ABV7KAQ6</accession>
<dbReference type="InterPro" id="IPR006944">
    <property type="entry name" value="Phage/GTA_portal"/>
</dbReference>
<evidence type="ECO:0000313" key="3">
    <source>
        <dbReference type="Proteomes" id="UP001595583"/>
    </source>
</evidence>
<dbReference type="Pfam" id="PF04860">
    <property type="entry name" value="Phage_portal"/>
    <property type="match status" value="1"/>
</dbReference>
<dbReference type="RefSeq" id="WP_378221597.1">
    <property type="nucleotide sequence ID" value="NZ_JBHRTK010000013.1"/>
</dbReference>
<reference evidence="3" key="1">
    <citation type="journal article" date="2019" name="Int. J. Syst. Evol. Microbiol.">
        <title>The Global Catalogue of Microorganisms (GCM) 10K type strain sequencing project: providing services to taxonomists for standard genome sequencing and annotation.</title>
        <authorList>
            <consortium name="The Broad Institute Genomics Platform"/>
            <consortium name="The Broad Institute Genome Sequencing Center for Infectious Disease"/>
            <person name="Wu L."/>
            <person name="Ma J."/>
        </authorList>
    </citation>
    <scope>NUCLEOTIDE SEQUENCE [LARGE SCALE GENOMIC DNA]</scope>
    <source>
        <strain evidence="3">KCTC 52165</strain>
    </source>
</reference>
<evidence type="ECO:0000256" key="1">
    <source>
        <dbReference type="SAM" id="MobiDB-lite"/>
    </source>
</evidence>
<protein>
    <submittedName>
        <fullName evidence="2">Phage portal protein</fullName>
    </submittedName>
</protein>
<dbReference type="InterPro" id="IPR006427">
    <property type="entry name" value="Portal_HK97"/>
</dbReference>
<sequence length="421" mass="45949">MKIGLEISRGASEARSASIENPAVPVSQTAEFMAFFGLDSVKLPAVTIDRALTVPAVLAAVAFLSRTMATLPLHAYREGKDGATRLTGKTATTIHDAPNDLMGSFKFRQYFWQQVFTGGRGLAWVERNGSAIEALWPMDPRKTTVKRVGFDLVYKFEDKTYPAADVIDIPFMLREDQVGHYGPVRMAAKAIQLALAMNEYGSNFFAGGGVPPLALVGPLPQGADGLKRALSDTRRAIDEAHSSGKNIVPIPPGHELKPVGYEPDKGQMTEARLFQIQEIARAWQLPPAFLQDLSKGTFANVEQQDLHLVKHLISQWAKAFEDEANLKLFGRGRSGRYVEHNLDGLQRGDFKSRIEGIARAIQTAQITPNEARALENRPKHGNPDADELLVQGATVVLGKQPLKPAPAEPKTENGDGNEPEA</sequence>
<keyword evidence="3" id="KW-1185">Reference proteome</keyword>
<dbReference type="Proteomes" id="UP001595583">
    <property type="component" value="Unassembled WGS sequence"/>
</dbReference>
<evidence type="ECO:0000313" key="2">
    <source>
        <dbReference type="EMBL" id="MFC3207378.1"/>
    </source>
</evidence>
<organism evidence="2 3">
    <name type="scientific">Aquamicrobium soli</name>
    <dbReference type="NCBI Taxonomy" id="1811518"/>
    <lineage>
        <taxon>Bacteria</taxon>
        <taxon>Pseudomonadati</taxon>
        <taxon>Pseudomonadota</taxon>
        <taxon>Alphaproteobacteria</taxon>
        <taxon>Hyphomicrobiales</taxon>
        <taxon>Phyllobacteriaceae</taxon>
        <taxon>Aquamicrobium</taxon>
    </lineage>
</organism>
<name>A0ABV7KAQ6_9HYPH</name>
<gene>
    <name evidence="2" type="ORF">ACFOHJ_14220</name>
</gene>
<dbReference type="NCBIfam" id="TIGR01537">
    <property type="entry name" value="portal_HK97"/>
    <property type="match status" value="1"/>
</dbReference>
<feature type="region of interest" description="Disordered" evidence="1">
    <location>
        <begin position="397"/>
        <end position="421"/>
    </location>
</feature>